<feature type="region of interest" description="Disordered" evidence="1">
    <location>
        <begin position="1"/>
        <end position="83"/>
    </location>
</feature>
<sequence>MADNEEDENDNNGREVTRPKKRPRNGDDNGNDIKMNSTKDNTEANGRKWKEKANLNGNDDDDDDEDIDNYDYSDEDDDYMGESSTTNKAAFLLSNFDPIEIVDSAAKHKPNLLLSVQTFANELKQHVDAAMASSSSSSHRIGSCIENGSDKGKKQLIMNQSGCTQCHKTVQQKNDLLRCSCLRDAAAAAPSSFSPSKNTGEQLCHQCIEREKGILGTCWYCFHPICPDCDYVNCEGDECAALSCLSCNNKLTKHTEGNDDDDDDEEEERFTSCACGNSCYCPDCTAEYKMLEMEQQEQNAEDIEKGGDGKFSSKFGTFCNNCEVLLECCNDQLLPSFTCIECYSKICEKCKFKFKCDNRDVVCENCMGMEYEHDDCDVCIAAATTGNGNGQHDEGGDKNGAKKGDTKGGTSKQGEIEDEESDDFDDIDDDEGDY</sequence>
<feature type="compositionally biased region" description="Acidic residues" evidence="1">
    <location>
        <begin position="58"/>
        <end position="80"/>
    </location>
</feature>
<feature type="compositionally biased region" description="Acidic residues" evidence="1">
    <location>
        <begin position="416"/>
        <end position="434"/>
    </location>
</feature>
<feature type="compositionally biased region" description="Basic and acidic residues" evidence="1">
    <location>
        <begin position="391"/>
        <end position="406"/>
    </location>
</feature>
<feature type="compositionally biased region" description="Acidic residues" evidence="1">
    <location>
        <begin position="1"/>
        <end position="10"/>
    </location>
</feature>
<evidence type="ECO:0000313" key="2">
    <source>
        <dbReference type="EMBL" id="CAD9470930.1"/>
    </source>
</evidence>
<reference evidence="2" key="1">
    <citation type="submission" date="2021-01" db="EMBL/GenBank/DDBJ databases">
        <authorList>
            <person name="Corre E."/>
            <person name="Pelletier E."/>
            <person name="Niang G."/>
            <person name="Scheremetjew M."/>
            <person name="Finn R."/>
            <person name="Kale V."/>
            <person name="Holt S."/>
            <person name="Cochrane G."/>
            <person name="Meng A."/>
            <person name="Brown T."/>
            <person name="Cohen L."/>
        </authorList>
    </citation>
    <scope>NUCLEOTIDE SEQUENCE</scope>
    <source>
        <strain evidence="2">CCMP826</strain>
    </source>
</reference>
<dbReference type="EMBL" id="HBGV01002073">
    <property type="protein sequence ID" value="CAD9470930.1"/>
    <property type="molecule type" value="Transcribed_RNA"/>
</dbReference>
<evidence type="ECO:0000256" key="1">
    <source>
        <dbReference type="SAM" id="MobiDB-lite"/>
    </source>
</evidence>
<feature type="region of interest" description="Disordered" evidence="1">
    <location>
        <begin position="388"/>
        <end position="434"/>
    </location>
</feature>
<name>A0A7S2E2W4_9STRA</name>
<proteinExistence type="predicted"/>
<gene>
    <name evidence="2" type="ORF">HTAM1171_LOCUS1264</name>
</gene>
<protein>
    <submittedName>
        <fullName evidence="2">Uncharacterized protein</fullName>
    </submittedName>
</protein>
<dbReference type="AlphaFoldDB" id="A0A7S2E2W4"/>
<feature type="compositionally biased region" description="Basic and acidic residues" evidence="1">
    <location>
        <begin position="40"/>
        <end position="53"/>
    </location>
</feature>
<organism evidence="2">
    <name type="scientific">Helicotheca tamesis</name>
    <dbReference type="NCBI Taxonomy" id="374047"/>
    <lineage>
        <taxon>Eukaryota</taxon>
        <taxon>Sar</taxon>
        <taxon>Stramenopiles</taxon>
        <taxon>Ochrophyta</taxon>
        <taxon>Bacillariophyta</taxon>
        <taxon>Mediophyceae</taxon>
        <taxon>Lithodesmiophycidae</taxon>
        <taxon>Lithodesmiales</taxon>
        <taxon>Lithodesmiaceae</taxon>
        <taxon>Helicotheca</taxon>
    </lineage>
</organism>
<accession>A0A7S2E2W4</accession>